<dbReference type="STRING" id="345632.GPICK_14745"/>
<dbReference type="InterPro" id="IPR003959">
    <property type="entry name" value="ATPase_AAA_core"/>
</dbReference>
<dbReference type="AlphaFoldDB" id="A0A0B5BK56"/>
<comment type="subunit">
    <text evidence="9 10">Homohexamer. Organized in a ring with a central cavity.</text>
</comment>
<keyword evidence="2 9" id="KW-0963">Cytoplasm</keyword>
<dbReference type="PIRSF" id="PIRSF001174">
    <property type="entry name" value="Lon_proteas"/>
    <property type="match status" value="1"/>
</dbReference>
<dbReference type="FunFam" id="3.40.50.300:FF:000382">
    <property type="entry name" value="Lon protease homolog 2, peroxisomal"/>
    <property type="match status" value="1"/>
</dbReference>
<feature type="binding site" evidence="9 12">
    <location>
        <begin position="370"/>
        <end position="377"/>
    </location>
    <ligand>
        <name>ATP</name>
        <dbReference type="ChEBI" id="CHEBI:30616"/>
    </ligand>
</feature>
<dbReference type="Gene3D" id="2.30.130.40">
    <property type="entry name" value="LON domain-like"/>
    <property type="match status" value="1"/>
</dbReference>
<evidence type="ECO:0000256" key="5">
    <source>
        <dbReference type="ARBA" id="ARBA00022801"/>
    </source>
</evidence>
<feature type="compositionally biased region" description="Low complexity" evidence="15">
    <location>
        <begin position="794"/>
        <end position="804"/>
    </location>
</feature>
<evidence type="ECO:0000256" key="12">
    <source>
        <dbReference type="PIRSR" id="PIRSR001174-2"/>
    </source>
</evidence>
<evidence type="ECO:0000313" key="18">
    <source>
        <dbReference type="EMBL" id="AJE04446.1"/>
    </source>
</evidence>
<dbReference type="PROSITE" id="PS01046">
    <property type="entry name" value="LON_SER"/>
    <property type="match status" value="1"/>
</dbReference>
<dbReference type="InterPro" id="IPR027065">
    <property type="entry name" value="Lon_Prtase"/>
</dbReference>
<dbReference type="GO" id="GO:0043565">
    <property type="term" value="F:sequence-specific DNA binding"/>
    <property type="evidence" value="ECO:0007669"/>
    <property type="project" value="UniProtKB-UniRule"/>
</dbReference>
<evidence type="ECO:0000256" key="2">
    <source>
        <dbReference type="ARBA" id="ARBA00022490"/>
    </source>
</evidence>
<dbReference type="Proteomes" id="UP000057609">
    <property type="component" value="Chromosome"/>
</dbReference>
<dbReference type="InterPro" id="IPR027417">
    <property type="entry name" value="P-loop_NTPase"/>
</dbReference>
<feature type="domain" description="Lon N-terminal" evidence="17">
    <location>
        <begin position="23"/>
        <end position="218"/>
    </location>
</feature>
<evidence type="ECO:0000259" key="17">
    <source>
        <dbReference type="PROSITE" id="PS51787"/>
    </source>
</evidence>
<evidence type="ECO:0000313" key="19">
    <source>
        <dbReference type="Proteomes" id="UP000057609"/>
    </source>
</evidence>
<feature type="active site" evidence="9 11">
    <location>
        <position position="736"/>
    </location>
</feature>
<dbReference type="Pfam" id="PF00004">
    <property type="entry name" value="AAA"/>
    <property type="match status" value="1"/>
</dbReference>
<dbReference type="InterPro" id="IPR015947">
    <property type="entry name" value="PUA-like_sf"/>
</dbReference>
<dbReference type="SUPFAM" id="SSF88697">
    <property type="entry name" value="PUA domain-like"/>
    <property type="match status" value="1"/>
</dbReference>
<evidence type="ECO:0000256" key="8">
    <source>
        <dbReference type="ARBA" id="ARBA00023016"/>
    </source>
</evidence>
<evidence type="ECO:0000256" key="11">
    <source>
        <dbReference type="PIRSR" id="PIRSR001174-1"/>
    </source>
</evidence>
<dbReference type="CDD" id="cd19500">
    <property type="entry name" value="RecA-like_Lon"/>
    <property type="match status" value="1"/>
</dbReference>
<dbReference type="Gene3D" id="1.20.58.1480">
    <property type="match status" value="1"/>
</dbReference>
<comment type="subcellular location">
    <subcellularLocation>
        <location evidence="1 9 10">Cytoplasm</location>
    </subcellularLocation>
</comment>
<keyword evidence="3 9" id="KW-0645">Protease</keyword>
<dbReference type="InterPro" id="IPR020568">
    <property type="entry name" value="Ribosomal_Su5_D2-typ_SF"/>
</dbReference>
<gene>
    <name evidence="9" type="primary">lon</name>
    <name evidence="18" type="ORF">GPICK_14745</name>
</gene>
<keyword evidence="19" id="KW-1185">Reference proteome</keyword>
<feature type="region of interest" description="Disordered" evidence="15">
    <location>
        <begin position="792"/>
        <end position="823"/>
    </location>
</feature>
<evidence type="ECO:0000256" key="10">
    <source>
        <dbReference type="PIRNR" id="PIRNR001174"/>
    </source>
</evidence>
<dbReference type="SMART" id="SM00464">
    <property type="entry name" value="LON"/>
    <property type="match status" value="1"/>
</dbReference>
<evidence type="ECO:0000259" key="16">
    <source>
        <dbReference type="PROSITE" id="PS51786"/>
    </source>
</evidence>
<dbReference type="PRINTS" id="PR00830">
    <property type="entry name" value="ENDOLAPTASE"/>
</dbReference>
<dbReference type="GO" id="GO:0034605">
    <property type="term" value="P:cellular response to heat"/>
    <property type="evidence" value="ECO:0007669"/>
    <property type="project" value="UniProtKB-UniRule"/>
</dbReference>
<dbReference type="RefSeq" id="WP_039744461.1">
    <property type="nucleotide sequence ID" value="NZ_CP009788.1"/>
</dbReference>
<dbReference type="EC" id="3.4.21.53" evidence="9 10"/>
<dbReference type="GO" id="GO:0004176">
    <property type="term" value="F:ATP-dependent peptidase activity"/>
    <property type="evidence" value="ECO:0007669"/>
    <property type="project" value="UniProtKB-UniRule"/>
</dbReference>
<dbReference type="SMART" id="SM00382">
    <property type="entry name" value="AAA"/>
    <property type="match status" value="1"/>
</dbReference>
<feature type="domain" description="Lon proteolytic" evidence="16">
    <location>
        <begin position="606"/>
        <end position="787"/>
    </location>
</feature>
<dbReference type="OrthoDB" id="9803599at2"/>
<keyword evidence="8 9" id="KW-0346">Stress response</keyword>
<dbReference type="FunFam" id="1.20.5.5270:FF:000002">
    <property type="entry name" value="Lon protease homolog"/>
    <property type="match status" value="1"/>
</dbReference>
<dbReference type="GO" id="GO:0005737">
    <property type="term" value="C:cytoplasm"/>
    <property type="evidence" value="ECO:0007669"/>
    <property type="project" value="UniProtKB-SubCell"/>
</dbReference>
<reference evidence="18 19" key="1">
    <citation type="journal article" date="2015" name="Genome Announc.">
        <title>Complete Genome of Geobacter pickeringii G13T, a Metal-Reducing Isolate from Sedimentary Kaolin Deposits.</title>
        <authorList>
            <person name="Badalamenti J.P."/>
            <person name="Bond D.R."/>
        </authorList>
    </citation>
    <scope>NUCLEOTIDE SEQUENCE [LARGE SCALE GENOMIC DNA]</scope>
    <source>
        <strain evidence="18 19">G13</strain>
    </source>
</reference>
<keyword evidence="7 9" id="KW-0067">ATP-binding</keyword>
<keyword evidence="5 9" id="KW-0378">Hydrolase</keyword>
<dbReference type="SUPFAM" id="SSF54211">
    <property type="entry name" value="Ribosomal protein S5 domain 2-like"/>
    <property type="match status" value="1"/>
</dbReference>
<proteinExistence type="evidence at transcript level"/>
<dbReference type="Pfam" id="PF02190">
    <property type="entry name" value="LON_substr_bdg"/>
    <property type="match status" value="1"/>
</dbReference>
<protein>
    <recommendedName>
        <fullName evidence="9 10">Lon protease</fullName>
        <ecNumber evidence="9 10">3.4.21.53</ecNumber>
    </recommendedName>
    <alternativeName>
        <fullName evidence="9">ATP-dependent protease La</fullName>
    </alternativeName>
</protein>
<evidence type="ECO:0000256" key="1">
    <source>
        <dbReference type="ARBA" id="ARBA00004496"/>
    </source>
</evidence>
<dbReference type="GO" id="GO:0006515">
    <property type="term" value="P:protein quality control for misfolded or incompletely synthesized proteins"/>
    <property type="evidence" value="ECO:0007669"/>
    <property type="project" value="UniProtKB-UniRule"/>
</dbReference>
<name>A0A0B5BK56_9BACT</name>
<dbReference type="PANTHER" id="PTHR10046">
    <property type="entry name" value="ATP DEPENDENT LON PROTEASE FAMILY MEMBER"/>
    <property type="match status" value="1"/>
</dbReference>
<dbReference type="PROSITE" id="PS51786">
    <property type="entry name" value="LON_PROTEOLYTIC"/>
    <property type="match status" value="1"/>
</dbReference>
<keyword evidence="4 9" id="KW-0547">Nucleotide-binding</keyword>
<comment type="induction">
    <text evidence="9">By heat shock.</text>
</comment>
<sequence>MKDKEDTVEAKQESEELKIPDILPLLPVRDVVVYPYMILPLFVGREISISAVDQALSRDRLIFLATQKEMGDEEPTPEGIYSVGTVAMIMRMLKLPDGRVKILVQGLAKGRIVEFVDDKPYFSVRIERIVEPAATEESLETEALMRAVKEQLSKVVSLGKVISPEVLVIVENMQEPGSLADLIASNIGLKVDDAQRLLEIIDPLERLQKVNELLSKEHELLDMQAKIQSAAKEEMGKSQREYFLREQLRAIQQELGETDARAEEISELRKSIDQAKMPSAVEKEALKQLGRLEQMHPDAAEAGMLRTYLDWLVELPWGKSTKDVLDIKRAKEILDEDHFYLEKIKERILEFLAVRKLKKKMKGPILCFVGPPGVGKTSLGKSIARAMGRKFVRISLGGVRDEAEIRGHRRTYVGALPGRIIQGLKQAGSNNPVFMLDELDKLGSDFRGDPSSALLEVLDPEQNHMFSDHYINLPFSLSNVMFIATANQMDTIPGPLLDRMEVISLAGYTEEEKLEISKRYLIPRQTKENGITDKQISFTDEAIRTIIAKYTREAGLRNLEREIGGVCRKVARKVAEGDTRHFRITPAAVAKYLGPAKFIREGEMEKNEIGTVTGLAWTPVGGEVLFVEATTMNGKGGLTLTGHLGDVMKESVQAALSYIRSKSREFHLPDDFLSGVDIHVHVPAGAIPKDGPSAGVTMATALVSALSRIPVRKDVAMTGEITLRGKVLPIGGLKEKMLAAIRAGIKTIVIPEQNLKDLEEVPKHILKKVTVVTAKVIDDVLQVALETFPPAPPAGAEKPAAKAKTAPRRVTAPAKGVVAGAKG</sequence>
<comment type="function">
    <text evidence="9">ATP-dependent serine protease that mediates the selective degradation of mutant and abnormal proteins as well as certain short-lived regulatory proteins. Required for cellular homeostasis and for survival from DNA damage and developmental changes induced by stress. Degrades polypeptides processively to yield small peptide fragments that are 5 to 10 amino acids long. Binds to DNA in a double-stranded, site-specific manner.</text>
</comment>
<evidence type="ECO:0000256" key="15">
    <source>
        <dbReference type="SAM" id="MobiDB-lite"/>
    </source>
</evidence>
<dbReference type="InterPro" id="IPR027543">
    <property type="entry name" value="Lon_bac"/>
</dbReference>
<dbReference type="InterPro" id="IPR014721">
    <property type="entry name" value="Ribsml_uS5_D2-typ_fold_subgr"/>
</dbReference>
<dbReference type="HAMAP" id="MF_01973">
    <property type="entry name" value="lon_bact"/>
    <property type="match status" value="1"/>
</dbReference>
<dbReference type="InterPro" id="IPR004815">
    <property type="entry name" value="Lon_bac/euk-typ"/>
</dbReference>
<dbReference type="KEGG" id="gpi:GPICK_14745"/>
<dbReference type="NCBIfam" id="NF008053">
    <property type="entry name" value="PRK10787.1"/>
    <property type="match status" value="1"/>
</dbReference>
<dbReference type="SUPFAM" id="SSF52540">
    <property type="entry name" value="P-loop containing nucleoside triphosphate hydrolases"/>
    <property type="match status" value="1"/>
</dbReference>
<dbReference type="GO" id="GO:0005524">
    <property type="term" value="F:ATP binding"/>
    <property type="evidence" value="ECO:0007669"/>
    <property type="project" value="UniProtKB-UniRule"/>
</dbReference>
<evidence type="ECO:0000256" key="13">
    <source>
        <dbReference type="PROSITE-ProRule" id="PRU01122"/>
    </source>
</evidence>
<dbReference type="Pfam" id="PF05362">
    <property type="entry name" value="Lon_C"/>
    <property type="match status" value="1"/>
</dbReference>
<dbReference type="InterPro" id="IPR046336">
    <property type="entry name" value="Lon_prtase_N_sf"/>
</dbReference>
<dbReference type="HOGENOM" id="CLU_004109_4_3_7"/>
<evidence type="ECO:0000256" key="6">
    <source>
        <dbReference type="ARBA" id="ARBA00022825"/>
    </source>
</evidence>
<dbReference type="Gene3D" id="1.20.5.5270">
    <property type="match status" value="1"/>
</dbReference>
<dbReference type="Gene3D" id="3.30.230.10">
    <property type="match status" value="1"/>
</dbReference>
<dbReference type="InterPro" id="IPR054594">
    <property type="entry name" value="Lon_lid"/>
</dbReference>
<accession>A0A0B5BK56</accession>
<dbReference type="EMBL" id="CP009788">
    <property type="protein sequence ID" value="AJE04446.1"/>
    <property type="molecule type" value="Genomic_DNA"/>
</dbReference>
<organism evidence="18 19">
    <name type="scientific">Geobacter pickeringii</name>
    <dbReference type="NCBI Taxonomy" id="345632"/>
    <lineage>
        <taxon>Bacteria</taxon>
        <taxon>Pseudomonadati</taxon>
        <taxon>Thermodesulfobacteriota</taxon>
        <taxon>Desulfuromonadia</taxon>
        <taxon>Geobacterales</taxon>
        <taxon>Geobacteraceae</taxon>
        <taxon>Geobacter</taxon>
    </lineage>
</organism>
<dbReference type="PROSITE" id="PS51787">
    <property type="entry name" value="LON_N"/>
    <property type="match status" value="1"/>
</dbReference>
<dbReference type="Pfam" id="PF22667">
    <property type="entry name" value="Lon_lid"/>
    <property type="match status" value="1"/>
</dbReference>
<dbReference type="InterPro" id="IPR003593">
    <property type="entry name" value="AAA+_ATPase"/>
</dbReference>
<feature type="compositionally biased region" description="Low complexity" evidence="15">
    <location>
        <begin position="814"/>
        <end position="823"/>
    </location>
</feature>
<dbReference type="NCBIfam" id="TIGR00763">
    <property type="entry name" value="lon"/>
    <property type="match status" value="1"/>
</dbReference>
<feature type="active site" evidence="9 11">
    <location>
        <position position="693"/>
    </location>
</feature>
<keyword evidence="6 9" id="KW-0720">Serine protease</keyword>
<dbReference type="GO" id="GO:0004252">
    <property type="term" value="F:serine-type endopeptidase activity"/>
    <property type="evidence" value="ECO:0007669"/>
    <property type="project" value="UniProtKB-UniRule"/>
</dbReference>
<evidence type="ECO:0000256" key="3">
    <source>
        <dbReference type="ARBA" id="ARBA00022670"/>
    </source>
</evidence>
<dbReference type="Gene3D" id="1.10.8.60">
    <property type="match status" value="1"/>
</dbReference>
<dbReference type="InterPro" id="IPR008268">
    <property type="entry name" value="Peptidase_S16_AS"/>
</dbReference>
<comment type="similarity">
    <text evidence="9 10 13 14">Belongs to the peptidase S16 family.</text>
</comment>
<comment type="catalytic activity">
    <reaction evidence="9 10 13">
        <text>Hydrolysis of proteins in presence of ATP.</text>
        <dbReference type="EC" id="3.4.21.53"/>
    </reaction>
</comment>
<evidence type="ECO:0000256" key="7">
    <source>
        <dbReference type="ARBA" id="ARBA00022840"/>
    </source>
</evidence>
<dbReference type="GO" id="GO:0016887">
    <property type="term" value="F:ATP hydrolysis activity"/>
    <property type="evidence" value="ECO:0007669"/>
    <property type="project" value="UniProtKB-UniRule"/>
</dbReference>
<evidence type="ECO:0000256" key="4">
    <source>
        <dbReference type="ARBA" id="ARBA00022741"/>
    </source>
</evidence>
<evidence type="ECO:0000256" key="9">
    <source>
        <dbReference type="HAMAP-Rule" id="MF_01973"/>
    </source>
</evidence>
<dbReference type="InterPro" id="IPR003111">
    <property type="entry name" value="Lon_prtase_N"/>
</dbReference>
<dbReference type="InterPro" id="IPR008269">
    <property type="entry name" value="Lon_proteolytic"/>
</dbReference>
<evidence type="ECO:0000256" key="14">
    <source>
        <dbReference type="RuleBase" id="RU000591"/>
    </source>
</evidence>
<dbReference type="Gene3D" id="3.40.50.300">
    <property type="entry name" value="P-loop containing nucleotide triphosphate hydrolases"/>
    <property type="match status" value="1"/>
</dbReference>